<keyword evidence="3" id="KW-0479">Metal-binding</keyword>
<comment type="cofactor">
    <cofactor evidence="1">
        <name>Zn(2+)</name>
        <dbReference type="ChEBI" id="CHEBI:29105"/>
    </cofactor>
</comment>
<evidence type="ECO:0000313" key="9">
    <source>
        <dbReference type="EMBL" id="CDW88092.1"/>
    </source>
</evidence>
<evidence type="ECO:0000313" key="10">
    <source>
        <dbReference type="Proteomes" id="UP000039865"/>
    </source>
</evidence>
<evidence type="ECO:0000256" key="6">
    <source>
        <dbReference type="ARBA" id="ARBA00023295"/>
    </source>
</evidence>
<comment type="similarity">
    <text evidence="2">Belongs to the glycosyl hydrolase 38 family.</text>
</comment>
<dbReference type="SUPFAM" id="SSF88688">
    <property type="entry name" value="Families 57/38 glycoside transferase middle domain"/>
    <property type="match status" value="1"/>
</dbReference>
<dbReference type="OrthoDB" id="441398at2759"/>
<dbReference type="SUPFAM" id="SSF88713">
    <property type="entry name" value="Glycoside hydrolase/deacetylase"/>
    <property type="match status" value="1"/>
</dbReference>
<reference evidence="9 10" key="1">
    <citation type="submission" date="2014-06" db="EMBL/GenBank/DDBJ databases">
        <authorList>
            <person name="Swart Estienne"/>
        </authorList>
    </citation>
    <scope>NUCLEOTIDE SEQUENCE [LARGE SCALE GENOMIC DNA]</scope>
    <source>
        <strain evidence="9 10">130c</strain>
    </source>
</reference>
<dbReference type="Pfam" id="PF01074">
    <property type="entry name" value="Glyco_hydro_38N"/>
    <property type="match status" value="1"/>
</dbReference>
<evidence type="ECO:0000259" key="8">
    <source>
        <dbReference type="Pfam" id="PF07748"/>
    </source>
</evidence>
<dbReference type="Pfam" id="PF07748">
    <property type="entry name" value="Glyco_hydro_38C"/>
    <property type="match status" value="1"/>
</dbReference>
<dbReference type="InterPro" id="IPR028995">
    <property type="entry name" value="Glyco_hydro_57/38_cen_sf"/>
</dbReference>
<dbReference type="GO" id="GO:0004559">
    <property type="term" value="F:alpha-mannosidase activity"/>
    <property type="evidence" value="ECO:0007669"/>
    <property type="project" value="InterPro"/>
</dbReference>
<dbReference type="Gene3D" id="2.70.98.30">
    <property type="entry name" value="Golgi alpha-mannosidase II, domain 4"/>
    <property type="match status" value="1"/>
</dbReference>
<dbReference type="GO" id="GO:0030246">
    <property type="term" value="F:carbohydrate binding"/>
    <property type="evidence" value="ECO:0007669"/>
    <property type="project" value="InterPro"/>
</dbReference>
<dbReference type="GO" id="GO:0046872">
    <property type="term" value="F:metal ion binding"/>
    <property type="evidence" value="ECO:0007669"/>
    <property type="project" value="UniProtKB-KW"/>
</dbReference>
<dbReference type="PANTHER" id="PTHR11607:SF3">
    <property type="entry name" value="LYSOSOMAL ALPHA-MANNOSIDASE"/>
    <property type="match status" value="1"/>
</dbReference>
<dbReference type="InterPro" id="IPR011330">
    <property type="entry name" value="Glyco_hydro/deAcase_b/a-brl"/>
</dbReference>
<dbReference type="Gene3D" id="3.20.110.10">
    <property type="entry name" value="Glycoside hydrolase 38, N terminal domain"/>
    <property type="match status" value="1"/>
</dbReference>
<evidence type="ECO:0000256" key="5">
    <source>
        <dbReference type="ARBA" id="ARBA00022833"/>
    </source>
</evidence>
<evidence type="ECO:0000256" key="1">
    <source>
        <dbReference type="ARBA" id="ARBA00001947"/>
    </source>
</evidence>
<keyword evidence="10" id="KW-1185">Reference proteome</keyword>
<dbReference type="SUPFAM" id="SSF74650">
    <property type="entry name" value="Galactose mutarotase-like"/>
    <property type="match status" value="1"/>
</dbReference>
<keyword evidence="4 9" id="KW-0378">Hydrolase</keyword>
<evidence type="ECO:0000256" key="2">
    <source>
        <dbReference type="ARBA" id="ARBA00009792"/>
    </source>
</evidence>
<dbReference type="InterPro" id="IPR027291">
    <property type="entry name" value="Glyco_hydro_38_N_sf"/>
</dbReference>
<dbReference type="GO" id="GO:0005764">
    <property type="term" value="C:lysosome"/>
    <property type="evidence" value="ECO:0007669"/>
    <property type="project" value="TreeGrafter"/>
</dbReference>
<dbReference type="AlphaFoldDB" id="A0A078B4F2"/>
<dbReference type="GO" id="GO:0006013">
    <property type="term" value="P:mannose metabolic process"/>
    <property type="evidence" value="ECO:0007669"/>
    <property type="project" value="InterPro"/>
</dbReference>
<dbReference type="InterPro" id="IPR011682">
    <property type="entry name" value="Glyco_hydro_38_C"/>
</dbReference>
<sequence length="1044" mass="121655">MKSLNIGNGDNDQNKEVIKSNNIFNLLKPKESDKNQIQQKAVTPNYISRLLKEPTTISNLLQKTLEKPEGKSQNSKIKDGKIIHVIAHSHQDAGWLKTPDENYDDYAKNIFTTVIQELIKDSSRKFNQAEIIFFKRYYEEVGELQKLEIKQLISEGRLSFVHGGYVSSDEACTLYYDMIENIVLGQNYLRDTFDVEVDIAFHGDQFGRTAMTNKLLQQMGFKAYFAGRFSDDKRNQLRQNNNSLFIWKPTMEGIEGPYPSSSYIETLVRDNLQEDGTIKCIEEYIQGFNQQNIYMPFGDDFAFVNARDVFQFIENFNSTVNKYTDKYQFKYSTFKDYHEQVTMELKDQGTKLSVYKGDFVPMTEQHLGSYWNGYYTSRPTYKELMKTYTLLSYFITTFLSYDVMTNSEYQQHILNEAIQVEWSVLTHHDFITAVSMRRIMDGQINDLHTVMEYSAPLISESIKSISSLKFEQLNYIYHKYTTDSITPILELYEGHTNYFVIYNPSLIELNFVSFRFKRFNKNANVEAYSPDLNKFVKVQYDQHQLSDFKSQEFIEIQISQTLKPLTFGYFSFTLIDNKLKDSSISLSQTITFEQFDQFPKETIQNVGQLSQIENIDYQENEIIFADKGEEVETDKIVKAQQNVIIAGQCSLKLVEKGSSSLKFVLEDLGQNKISNFELAIKFYHSFTNRNFGQDGLYIFKTTDSEPQVYYLELVSIDFLQGNKSSYFQIRYRSFLDGDMVILLKLFDSKSDNSCGDIEFDVQSMGIEPERNVIIQWKSFDIRNKKIFYTDSNGLEIMKRTLKKGVVAAEFPSLVPANTYPVDTVIFIEDSKKDLQMLVFNDRSQAGTAFRDGTIELIYDRRTNSNDWLGNPEDYNDVDKEGKPLRSNNKYWLRFTNSRQDAFKAIHERTMKNINPIQYFSATELISLPTENQIQAIVQQNQELIIHLKQLNIIDIKLVTDVKFQEIMVYLTQGNISATQRLEKINFRQLYTKYCEYFALQLQSKCRNLKTIQQTKLNGSQLDRGYLNELELYSSARILAFKVTF</sequence>
<keyword evidence="5" id="KW-0862">Zinc</keyword>
<gene>
    <name evidence="9" type="primary">Contig5210.g5591</name>
    <name evidence="9" type="ORF">STYLEM_17208</name>
</gene>
<name>A0A078B4F2_STYLE</name>
<proteinExistence type="inferred from homology"/>
<evidence type="ECO:0000259" key="7">
    <source>
        <dbReference type="Pfam" id="PF01074"/>
    </source>
</evidence>
<feature type="domain" description="Glycosyl hydrolase family 38 C-terminal" evidence="8">
    <location>
        <begin position="756"/>
        <end position="865"/>
    </location>
</feature>
<organism evidence="9 10">
    <name type="scientific">Stylonychia lemnae</name>
    <name type="common">Ciliate</name>
    <dbReference type="NCBI Taxonomy" id="5949"/>
    <lineage>
        <taxon>Eukaryota</taxon>
        <taxon>Sar</taxon>
        <taxon>Alveolata</taxon>
        <taxon>Ciliophora</taxon>
        <taxon>Intramacronucleata</taxon>
        <taxon>Spirotrichea</taxon>
        <taxon>Stichotrichia</taxon>
        <taxon>Sporadotrichida</taxon>
        <taxon>Oxytrichidae</taxon>
        <taxon>Stylonychinae</taxon>
        <taxon>Stylonychia</taxon>
    </lineage>
</organism>
<dbReference type="EMBL" id="CCKQ01016213">
    <property type="protein sequence ID" value="CDW88092.1"/>
    <property type="molecule type" value="Genomic_DNA"/>
</dbReference>
<keyword evidence="6" id="KW-0326">Glycosidase</keyword>
<dbReference type="InParanoid" id="A0A078B4F2"/>
<accession>A0A078B4F2</accession>
<dbReference type="InterPro" id="IPR011013">
    <property type="entry name" value="Gal_mutarotase_sf_dom"/>
</dbReference>
<dbReference type="InterPro" id="IPR000602">
    <property type="entry name" value="Glyco_hydro_38_N"/>
</dbReference>
<dbReference type="InterPro" id="IPR050843">
    <property type="entry name" value="Glycosyl_Hydrlase_38"/>
</dbReference>
<evidence type="ECO:0000256" key="3">
    <source>
        <dbReference type="ARBA" id="ARBA00022723"/>
    </source>
</evidence>
<protein>
    <submittedName>
        <fullName evidence="9">Glycosyl hydrolases family 38 protein</fullName>
    </submittedName>
</protein>
<dbReference type="PANTHER" id="PTHR11607">
    <property type="entry name" value="ALPHA-MANNOSIDASE"/>
    <property type="match status" value="1"/>
</dbReference>
<dbReference type="Gene3D" id="1.20.1270.50">
    <property type="entry name" value="Glycoside hydrolase family 38, central domain"/>
    <property type="match status" value="1"/>
</dbReference>
<dbReference type="Proteomes" id="UP000039865">
    <property type="component" value="Unassembled WGS sequence"/>
</dbReference>
<feature type="domain" description="Glycoside hydrolase family 38 N-terminal" evidence="7">
    <location>
        <begin position="83"/>
        <end position="355"/>
    </location>
</feature>
<evidence type="ECO:0000256" key="4">
    <source>
        <dbReference type="ARBA" id="ARBA00022801"/>
    </source>
</evidence>
<dbReference type="InterPro" id="IPR037094">
    <property type="entry name" value="Glyco_hydro_38_cen_sf"/>
</dbReference>